<feature type="transmembrane region" description="Helical" evidence="1">
    <location>
        <begin position="40"/>
        <end position="59"/>
    </location>
</feature>
<evidence type="ECO:0000313" key="2">
    <source>
        <dbReference type="EMBL" id="RUL77654.1"/>
    </source>
</evidence>
<gene>
    <name evidence="2" type="ORF">EKH80_07205</name>
</gene>
<feature type="transmembrane region" description="Helical" evidence="1">
    <location>
        <begin position="80"/>
        <end position="100"/>
    </location>
</feature>
<dbReference type="AlphaFoldDB" id="A0A432M7Z6"/>
<organism evidence="2 3">
    <name type="scientific">Dyella choica</name>
    <dbReference type="NCBI Taxonomy" id="1927959"/>
    <lineage>
        <taxon>Bacteria</taxon>
        <taxon>Pseudomonadati</taxon>
        <taxon>Pseudomonadota</taxon>
        <taxon>Gammaproteobacteria</taxon>
        <taxon>Lysobacterales</taxon>
        <taxon>Rhodanobacteraceae</taxon>
        <taxon>Dyella</taxon>
    </lineage>
</organism>
<dbReference type="Pfam" id="PF20398">
    <property type="entry name" value="DUF6691"/>
    <property type="match status" value="1"/>
</dbReference>
<comment type="caution">
    <text evidence="2">The sequence shown here is derived from an EMBL/GenBank/DDBJ whole genome shotgun (WGS) entry which is preliminary data.</text>
</comment>
<proteinExistence type="predicted"/>
<name>A0A432M7Z6_9GAMM</name>
<reference evidence="2 3" key="1">
    <citation type="submission" date="2018-12" db="EMBL/GenBank/DDBJ databases">
        <title>Dyella dinghuensis sp. nov. DHOA06 and Dyella choica sp. nov. 4M-K27, isolated from forest soil.</title>
        <authorList>
            <person name="Qiu L.-H."/>
            <person name="Gao Z.-H."/>
        </authorList>
    </citation>
    <scope>NUCLEOTIDE SEQUENCE [LARGE SCALE GENOMIC DNA]</scope>
    <source>
        <strain evidence="2 3">4M-K27</strain>
    </source>
</reference>
<dbReference type="RefSeq" id="WP_126684049.1">
    <property type="nucleotide sequence ID" value="NZ_RYYV01000004.1"/>
</dbReference>
<feature type="transmembrane region" description="Helical" evidence="1">
    <location>
        <begin position="106"/>
        <end position="127"/>
    </location>
</feature>
<keyword evidence="3" id="KW-1185">Reference proteome</keyword>
<dbReference type="Proteomes" id="UP000274358">
    <property type="component" value="Unassembled WGS sequence"/>
</dbReference>
<keyword evidence="1" id="KW-1133">Transmembrane helix</keyword>
<protein>
    <submittedName>
        <fullName evidence="2">YeeE/YedE family protein</fullName>
    </submittedName>
</protein>
<evidence type="ECO:0000313" key="3">
    <source>
        <dbReference type="Proteomes" id="UP000274358"/>
    </source>
</evidence>
<keyword evidence="1" id="KW-0812">Transmembrane</keyword>
<sequence>MKFLMAGLAGLLLGVGLVLGGMTQPAVVLGFLDVAGAWDPRLLFVMLGAIPVTMLGYRWSWRRSTPWLADGFRLPETRRIDVRLVGGAAIFGVGWGLAGYCPGPALVSLAGDMLPIGGLVAAMVLGWRLADRI</sequence>
<accession>A0A432M7Z6</accession>
<dbReference type="InterPro" id="IPR046513">
    <property type="entry name" value="DUF6691"/>
</dbReference>
<keyword evidence="1" id="KW-0472">Membrane</keyword>
<evidence type="ECO:0000256" key="1">
    <source>
        <dbReference type="SAM" id="Phobius"/>
    </source>
</evidence>
<dbReference type="OrthoDB" id="9790409at2"/>
<dbReference type="EMBL" id="RYYV01000004">
    <property type="protein sequence ID" value="RUL77654.1"/>
    <property type="molecule type" value="Genomic_DNA"/>
</dbReference>